<dbReference type="SUPFAM" id="SSF56112">
    <property type="entry name" value="Protein kinase-like (PK-like)"/>
    <property type="match status" value="1"/>
</dbReference>
<gene>
    <name evidence="7" type="ORF">EFW17_19745</name>
</gene>
<dbReference type="InterPro" id="IPR011009">
    <property type="entry name" value="Kinase-like_dom_sf"/>
</dbReference>
<dbReference type="Gene3D" id="3.30.200.20">
    <property type="entry name" value="Phosphorylase Kinase, domain 1"/>
    <property type="match status" value="1"/>
</dbReference>
<feature type="region of interest" description="Disordered" evidence="5">
    <location>
        <begin position="36"/>
        <end position="115"/>
    </location>
</feature>
<feature type="compositionally biased region" description="Basic and acidic residues" evidence="5">
    <location>
        <begin position="369"/>
        <end position="379"/>
    </location>
</feature>
<keyword evidence="8" id="KW-1185">Reference proteome</keyword>
<evidence type="ECO:0000256" key="4">
    <source>
        <dbReference type="ARBA" id="ARBA00022840"/>
    </source>
</evidence>
<comment type="caution">
    <text evidence="7">The sequence shown here is derived from an EMBL/GenBank/DDBJ whole genome shotgun (WGS) entry which is preliminary data.</text>
</comment>
<dbReference type="PROSITE" id="PS50011">
    <property type="entry name" value="PROTEIN_KINASE_DOM"/>
    <property type="match status" value="1"/>
</dbReference>
<evidence type="ECO:0000313" key="7">
    <source>
        <dbReference type="EMBL" id="RNL82349.1"/>
    </source>
</evidence>
<dbReference type="PANTHER" id="PTHR43289:SF34">
    <property type="entry name" value="SERINE_THREONINE-PROTEIN KINASE YBDM-RELATED"/>
    <property type="match status" value="1"/>
</dbReference>
<dbReference type="AlphaFoldDB" id="A0A3N0E3H3"/>
<dbReference type="GO" id="GO:0005524">
    <property type="term" value="F:ATP binding"/>
    <property type="evidence" value="ECO:0007669"/>
    <property type="project" value="UniProtKB-KW"/>
</dbReference>
<evidence type="ECO:0000256" key="1">
    <source>
        <dbReference type="ARBA" id="ARBA00022679"/>
    </source>
</evidence>
<evidence type="ECO:0000256" key="5">
    <source>
        <dbReference type="SAM" id="MobiDB-lite"/>
    </source>
</evidence>
<dbReference type="PROSITE" id="PS00108">
    <property type="entry name" value="PROTEIN_KINASE_ST"/>
    <property type="match status" value="1"/>
</dbReference>
<feature type="compositionally biased region" description="Acidic residues" evidence="5">
    <location>
        <begin position="462"/>
        <end position="472"/>
    </location>
</feature>
<keyword evidence="3 7" id="KW-0418">Kinase</keyword>
<evidence type="ECO:0000313" key="8">
    <source>
        <dbReference type="Proteomes" id="UP000269198"/>
    </source>
</evidence>
<dbReference type="OrthoDB" id="3915799at2"/>
<sequence length="591" mass="61847">MLLPSPTVIVRYRFGVEFRFLVPSARGCPRAPRAVVSTSAGARPGGSGTEVPEITGTRRDGSDGSCARRHSVVRDRWSPLRSLRHSDARDRSSPHPRRQPVSHSQPLRNGDPERLGGYRLVGRLGEGGQGVVYLGEAADGTPVAVKTLNGEGVNDPDQWQRFVREAEAARQVASFCTAAVLDVDVEATPAYIVSEYVDGPSLSEAVRRDGPLTGGDLNRVAVATATALMAIHEAGIVHRDFKPANVLLGQGGARVIDFGVAQVRQGAGTLTNSSIGTPAYMASEQISGAPVSPATDVHAWGAVMVFAATGRQPFQGDTVPALLHQILNGDPDLSGVPEPPRTLVISAMRKDPAQRPSSTDVLMNLIGRKERPAGHDEATRVMSEAAASVSDPARSDPATTRIGDPPSPSPTGKRGGSRRWLVGAGVATSVVAALVVGILLGRTLDGSEPDSGGSGGSGTADSAEEGSGDESGGDSGSGSPDLQPQAVPEFTEEYDGDWEGLDKDGNLLTVEIEEGERTAELVNEDDQNCPVTITLIENSEDGYAGMAEGSADCSEDSHTEHIELGLVDGFLTIGGRDSDAEDRIQLQPADE</sequence>
<organism evidence="7 8">
    <name type="scientific">Halostreptopolyspora alba</name>
    <dbReference type="NCBI Taxonomy" id="2487137"/>
    <lineage>
        <taxon>Bacteria</taxon>
        <taxon>Bacillati</taxon>
        <taxon>Actinomycetota</taxon>
        <taxon>Actinomycetes</taxon>
        <taxon>Streptosporangiales</taxon>
        <taxon>Nocardiopsidaceae</taxon>
        <taxon>Halostreptopolyspora</taxon>
    </lineage>
</organism>
<proteinExistence type="predicted"/>
<evidence type="ECO:0000256" key="3">
    <source>
        <dbReference type="ARBA" id="ARBA00022777"/>
    </source>
</evidence>
<dbReference type="GO" id="GO:0004674">
    <property type="term" value="F:protein serine/threonine kinase activity"/>
    <property type="evidence" value="ECO:0007669"/>
    <property type="project" value="UniProtKB-KW"/>
</dbReference>
<name>A0A3N0E3H3_9ACTN</name>
<dbReference type="Pfam" id="PF00069">
    <property type="entry name" value="Pkinase"/>
    <property type="match status" value="1"/>
</dbReference>
<feature type="compositionally biased region" description="Basic and acidic residues" evidence="5">
    <location>
        <begin position="72"/>
        <end position="93"/>
    </location>
</feature>
<feature type="domain" description="Protein kinase" evidence="6">
    <location>
        <begin position="118"/>
        <end position="366"/>
    </location>
</feature>
<feature type="region of interest" description="Disordered" evidence="5">
    <location>
        <begin position="369"/>
        <end position="417"/>
    </location>
</feature>
<keyword evidence="7" id="KW-0723">Serine/threonine-protein kinase</keyword>
<dbReference type="InterPro" id="IPR000719">
    <property type="entry name" value="Prot_kinase_dom"/>
</dbReference>
<keyword evidence="4" id="KW-0067">ATP-binding</keyword>
<evidence type="ECO:0000256" key="2">
    <source>
        <dbReference type="ARBA" id="ARBA00022741"/>
    </source>
</evidence>
<feature type="region of interest" description="Disordered" evidence="5">
    <location>
        <begin position="443"/>
        <end position="485"/>
    </location>
</feature>
<keyword evidence="1" id="KW-0808">Transferase</keyword>
<dbReference type="CDD" id="cd14014">
    <property type="entry name" value="STKc_PknB_like"/>
    <property type="match status" value="1"/>
</dbReference>
<dbReference type="EMBL" id="RJMB01000024">
    <property type="protein sequence ID" value="RNL82349.1"/>
    <property type="molecule type" value="Genomic_DNA"/>
</dbReference>
<dbReference type="InterPro" id="IPR008271">
    <property type="entry name" value="Ser/Thr_kinase_AS"/>
</dbReference>
<keyword evidence="2" id="KW-0547">Nucleotide-binding</keyword>
<accession>A0A3N0E3H3</accession>
<protein>
    <submittedName>
        <fullName evidence="7">Serine/threonine protein kinase</fullName>
    </submittedName>
</protein>
<dbReference type="PANTHER" id="PTHR43289">
    <property type="entry name" value="MITOGEN-ACTIVATED PROTEIN KINASE KINASE KINASE 20-RELATED"/>
    <property type="match status" value="1"/>
</dbReference>
<evidence type="ECO:0000259" key="6">
    <source>
        <dbReference type="PROSITE" id="PS50011"/>
    </source>
</evidence>
<reference evidence="7 8" key="1">
    <citation type="submission" date="2018-11" db="EMBL/GenBank/DDBJ databases">
        <title>The genome draft of YIM 96095.</title>
        <authorList>
            <person name="Tang S.-K."/>
            <person name="Chunyu W.-X."/>
            <person name="Feng Y.-Z."/>
        </authorList>
    </citation>
    <scope>NUCLEOTIDE SEQUENCE [LARGE SCALE GENOMIC DNA]</scope>
    <source>
        <strain evidence="7 8">YIM 96095</strain>
    </source>
</reference>
<dbReference type="Proteomes" id="UP000269198">
    <property type="component" value="Unassembled WGS sequence"/>
</dbReference>
<dbReference type="Gene3D" id="1.10.510.10">
    <property type="entry name" value="Transferase(Phosphotransferase) domain 1"/>
    <property type="match status" value="1"/>
</dbReference>